<dbReference type="GO" id="GO:0016491">
    <property type="term" value="F:oxidoreductase activity"/>
    <property type="evidence" value="ECO:0007669"/>
    <property type="project" value="UniProtKB-KW"/>
</dbReference>
<evidence type="ECO:0000259" key="6">
    <source>
        <dbReference type="PROSITE" id="PS51387"/>
    </source>
</evidence>
<dbReference type="InterPro" id="IPR036318">
    <property type="entry name" value="FAD-bd_PCMH-like_sf"/>
</dbReference>
<dbReference type="Gene3D" id="3.30.465.10">
    <property type="match status" value="1"/>
</dbReference>
<proteinExistence type="inferred from homology"/>
<organism evidence="7 8">
    <name type="scientific">Jiangella aurantiaca</name>
    <dbReference type="NCBI Taxonomy" id="2530373"/>
    <lineage>
        <taxon>Bacteria</taxon>
        <taxon>Bacillati</taxon>
        <taxon>Actinomycetota</taxon>
        <taxon>Actinomycetes</taxon>
        <taxon>Jiangellales</taxon>
        <taxon>Jiangellaceae</taxon>
        <taxon>Jiangella</taxon>
    </lineage>
</organism>
<comment type="similarity">
    <text evidence="2">Belongs to the oxygen-dependent FAD-linked oxidoreductase family.</text>
</comment>
<dbReference type="EMBL" id="SMLB01000013">
    <property type="protein sequence ID" value="TDD69727.1"/>
    <property type="molecule type" value="Genomic_DNA"/>
</dbReference>
<dbReference type="GO" id="GO:0071949">
    <property type="term" value="F:FAD binding"/>
    <property type="evidence" value="ECO:0007669"/>
    <property type="project" value="InterPro"/>
</dbReference>
<dbReference type="Gene3D" id="3.30.43.10">
    <property type="entry name" value="Uridine Diphospho-n-acetylenolpyruvylglucosamine Reductase, domain 2"/>
    <property type="match status" value="1"/>
</dbReference>
<accession>A0A4V2YSH2</accession>
<dbReference type="Proteomes" id="UP000295217">
    <property type="component" value="Unassembled WGS sequence"/>
</dbReference>
<dbReference type="InterPro" id="IPR006094">
    <property type="entry name" value="Oxid_FAD_bind_N"/>
</dbReference>
<dbReference type="Gene3D" id="3.40.462.20">
    <property type="match status" value="1"/>
</dbReference>
<gene>
    <name evidence="7" type="ORF">E1262_12220</name>
</gene>
<dbReference type="PANTHER" id="PTHR42973:SF39">
    <property type="entry name" value="FAD-BINDING PCMH-TYPE DOMAIN-CONTAINING PROTEIN"/>
    <property type="match status" value="1"/>
</dbReference>
<reference evidence="7 8" key="1">
    <citation type="submission" date="2019-02" db="EMBL/GenBank/DDBJ databases">
        <title>Draft genome sequences of novel Actinobacteria.</title>
        <authorList>
            <person name="Sahin N."/>
            <person name="Ay H."/>
            <person name="Saygin H."/>
        </authorList>
    </citation>
    <scope>NUCLEOTIDE SEQUENCE [LARGE SCALE GENOMIC DNA]</scope>
    <source>
        <strain evidence="7 8">8K307</strain>
    </source>
</reference>
<name>A0A4V2YSH2_9ACTN</name>
<dbReference type="InterPro" id="IPR016169">
    <property type="entry name" value="FAD-bd_PCMH_sub2"/>
</dbReference>
<keyword evidence="3" id="KW-0285">Flavoprotein</keyword>
<evidence type="ECO:0000256" key="3">
    <source>
        <dbReference type="ARBA" id="ARBA00022630"/>
    </source>
</evidence>
<dbReference type="AlphaFoldDB" id="A0A4V2YSH2"/>
<comment type="cofactor">
    <cofactor evidence="1">
        <name>FAD</name>
        <dbReference type="ChEBI" id="CHEBI:57692"/>
    </cofactor>
</comment>
<evidence type="ECO:0000313" key="7">
    <source>
        <dbReference type="EMBL" id="TDD69727.1"/>
    </source>
</evidence>
<evidence type="ECO:0000313" key="8">
    <source>
        <dbReference type="Proteomes" id="UP000295217"/>
    </source>
</evidence>
<keyword evidence="8" id="KW-1185">Reference proteome</keyword>
<dbReference type="PANTHER" id="PTHR42973">
    <property type="entry name" value="BINDING OXIDOREDUCTASE, PUTATIVE (AFU_ORTHOLOGUE AFUA_1G17690)-RELATED"/>
    <property type="match status" value="1"/>
</dbReference>
<evidence type="ECO:0000256" key="4">
    <source>
        <dbReference type="ARBA" id="ARBA00022827"/>
    </source>
</evidence>
<keyword evidence="4" id="KW-0274">FAD</keyword>
<dbReference type="Pfam" id="PF08031">
    <property type="entry name" value="BBE"/>
    <property type="match status" value="1"/>
</dbReference>
<dbReference type="OrthoDB" id="9775082at2"/>
<dbReference type="InterPro" id="IPR016167">
    <property type="entry name" value="FAD-bd_PCMH_sub1"/>
</dbReference>
<dbReference type="InterPro" id="IPR012951">
    <property type="entry name" value="BBE"/>
</dbReference>
<comment type="caution">
    <text evidence="7">The sequence shown here is derived from an EMBL/GenBank/DDBJ whole genome shotgun (WGS) entry which is preliminary data.</text>
</comment>
<evidence type="ECO:0000256" key="1">
    <source>
        <dbReference type="ARBA" id="ARBA00001974"/>
    </source>
</evidence>
<dbReference type="SUPFAM" id="SSF56176">
    <property type="entry name" value="FAD-binding/transporter-associated domain-like"/>
    <property type="match status" value="1"/>
</dbReference>
<dbReference type="InterPro" id="IPR050416">
    <property type="entry name" value="FAD-linked_Oxidoreductase"/>
</dbReference>
<evidence type="ECO:0000256" key="5">
    <source>
        <dbReference type="ARBA" id="ARBA00023002"/>
    </source>
</evidence>
<dbReference type="Pfam" id="PF01565">
    <property type="entry name" value="FAD_binding_4"/>
    <property type="match status" value="1"/>
</dbReference>
<evidence type="ECO:0000256" key="2">
    <source>
        <dbReference type="ARBA" id="ARBA00005466"/>
    </source>
</evidence>
<feature type="domain" description="FAD-binding PCMH-type" evidence="6">
    <location>
        <begin position="38"/>
        <end position="208"/>
    </location>
</feature>
<dbReference type="InterPro" id="IPR016166">
    <property type="entry name" value="FAD-bd_PCMH"/>
</dbReference>
<keyword evidence="5" id="KW-0560">Oxidoreductase</keyword>
<dbReference type="PROSITE" id="PS51387">
    <property type="entry name" value="FAD_PCMH"/>
    <property type="match status" value="1"/>
</dbReference>
<sequence length="460" mass="49594">MSVDPRVVENLRAAVRGSVVEPGDDGYDEARTIYNTIHDRRPAAVVRAESAADVAATVAAARDHELVLAVRGGSHGIAGFATSDGGIVLDLGPMRGLRVDPQSQTVRAEPGLTWGDLNHATHAFGLAVTGGMVSTTGIAGLTLGGGLGHLARRCGLTCDNLISADVVTADGRLLVCSADEHPDLFWALRGGGGNFGVVTSFEYRLHTVADILGGPTFYPLDSDVVHEYLDLLADAPDELNLVLGLVQAPPAPFVPEAWHGKPVCAVLTCWSGPRDQDDQIRGRLEQLGPAVGQFVDRMPYPVINTLFDDLLPFGLRHYWKGCFNASLSDAAIDVHISFARTLPTPESATLIFPIDRACHRVGPNETAFGYRDANLAVGIGATWHEPADDAANITWTRAYYEALRPSAMAGGYVNFSSDDDPAQIQANYQHNHRRLVEVKRRYDPGNLFRVNQNIRPDSYT</sequence>
<protein>
    <submittedName>
        <fullName evidence="7">FAD-binding oxidoreductase</fullName>
    </submittedName>
</protein>